<dbReference type="AlphaFoldDB" id="A0A9W8YR51"/>
<feature type="compositionally biased region" description="Polar residues" evidence="1">
    <location>
        <begin position="355"/>
        <end position="366"/>
    </location>
</feature>
<feature type="compositionally biased region" description="Acidic residues" evidence="1">
    <location>
        <begin position="90"/>
        <end position="100"/>
    </location>
</feature>
<feature type="region of interest" description="Disordered" evidence="1">
    <location>
        <begin position="489"/>
        <end position="545"/>
    </location>
</feature>
<protein>
    <submittedName>
        <fullName evidence="2">Uncharacterized protein</fullName>
    </submittedName>
</protein>
<feature type="region of interest" description="Disordered" evidence="1">
    <location>
        <begin position="1"/>
        <end position="152"/>
    </location>
</feature>
<evidence type="ECO:0000313" key="3">
    <source>
        <dbReference type="Proteomes" id="UP001140453"/>
    </source>
</evidence>
<gene>
    <name evidence="2" type="ORF">N0V93_006649</name>
</gene>
<comment type="caution">
    <text evidence="2">The sequence shown here is derived from an EMBL/GenBank/DDBJ whole genome shotgun (WGS) entry which is preliminary data.</text>
</comment>
<dbReference type="Proteomes" id="UP001140453">
    <property type="component" value="Unassembled WGS sequence"/>
</dbReference>
<feature type="compositionally biased region" description="Basic and acidic residues" evidence="1">
    <location>
        <begin position="496"/>
        <end position="512"/>
    </location>
</feature>
<evidence type="ECO:0000313" key="2">
    <source>
        <dbReference type="EMBL" id="KAJ4389186.1"/>
    </source>
</evidence>
<name>A0A9W8YR51_9PEZI</name>
<reference evidence="2" key="1">
    <citation type="submission" date="2022-10" db="EMBL/GenBank/DDBJ databases">
        <title>Tapping the CABI collections for fungal endophytes: first genome assemblies for Collariella, Neodidymelliopsis, Ascochyta clinopodiicola, Didymella pomorum, Didymosphaeria variabile, Neocosmospora piperis and Neocucurbitaria cava.</title>
        <authorList>
            <person name="Hill R."/>
        </authorList>
    </citation>
    <scope>NUCLEOTIDE SEQUENCE</scope>
    <source>
        <strain evidence="2">IMI 355082</strain>
    </source>
</reference>
<feature type="region of interest" description="Disordered" evidence="1">
    <location>
        <begin position="291"/>
        <end position="326"/>
    </location>
</feature>
<dbReference type="EMBL" id="JAPEVB010000004">
    <property type="protein sequence ID" value="KAJ4389186.1"/>
    <property type="molecule type" value="Genomic_DNA"/>
</dbReference>
<organism evidence="2 3">
    <name type="scientific">Gnomoniopsis smithogilvyi</name>
    <dbReference type="NCBI Taxonomy" id="1191159"/>
    <lineage>
        <taxon>Eukaryota</taxon>
        <taxon>Fungi</taxon>
        <taxon>Dikarya</taxon>
        <taxon>Ascomycota</taxon>
        <taxon>Pezizomycotina</taxon>
        <taxon>Sordariomycetes</taxon>
        <taxon>Sordariomycetidae</taxon>
        <taxon>Diaporthales</taxon>
        <taxon>Gnomoniaceae</taxon>
        <taxon>Gnomoniopsis</taxon>
    </lineage>
</organism>
<accession>A0A9W8YR51</accession>
<feature type="compositionally biased region" description="Polar residues" evidence="1">
    <location>
        <begin position="208"/>
        <end position="218"/>
    </location>
</feature>
<dbReference type="OrthoDB" id="5413827at2759"/>
<proteinExistence type="predicted"/>
<evidence type="ECO:0000256" key="1">
    <source>
        <dbReference type="SAM" id="MobiDB-lite"/>
    </source>
</evidence>
<feature type="compositionally biased region" description="Polar residues" evidence="1">
    <location>
        <begin position="126"/>
        <end position="151"/>
    </location>
</feature>
<feature type="compositionally biased region" description="Polar residues" evidence="1">
    <location>
        <begin position="64"/>
        <end position="77"/>
    </location>
</feature>
<sequence>MVRSTSKKPMQPDHAPAARSAAPSPPSHALSGNEKLGGHTSSMTPTPNRPRGFRLSPLACGSPNAPSGTSGRVTESIRNGKRHVEINLVSDDDDDEDDDASPSQYANHFVAQRSDKSLRMAPSGTGAPSPSTQAAFDSTETSTHKSASHLSQPVALEKRRFTTAPQVTFAHAQNLIQRCPPQRNHAQPAVARTSEPSAAEATHPTMALGSSPSARSRPNINMSWKAQRGSEIAGEGSLVTDGASASNQAAFEKLFRPRTAAKVGSTCTKAGAEGITGNMDFASNVVTGVQLPLKTQQEPKKDSAGTKRRSPSFSGGAHKSEHELDELTFDGSDTLTNCSRLQKQKHGHNSDRPGDSQNSSPSSYQGAENPYRSQLAAESLSPDNAAPKATGTSILGPQAIRSNIDVVSAPQGQKRPAIISPRMVVDLNKTCQTAPRTAVHSALHHQNQMTYNLGRDNSTKGSISRGEQQHAGRCAHIPVEQIEDDVNDVDDEGDEHFEYPDVDYHGDDEYSPSKRQSKLRAWNKGQKKLNTETPSKDPSVPMGKDIFSRMPAEVCRRIYRELLKAKNSIAVLNGWSQVYRRQQLNLHASILGVSKKHNANANTVLYGDNVFRYILRDDARMVEFEAGKKKKNERTLPLRKQINNFRYLELEVEPNRIDMVAGMAFYAALEILVENKANRLFRLTIDLSPRLQQGIEGKKGLTKIWVSQRVWFTKAQGITDMLKQLKAHFVFFDVHLAENNYSNATSLRAIVDMRPEISDIEVSEELRKHNDRIRMTMSLEARRALARERIVERLEAEAYRKLDVMNTRLEQAVLKGAPHMVHRGWFEEFKPKRKQRKTIRASGDAVEGE</sequence>
<keyword evidence="3" id="KW-1185">Reference proteome</keyword>
<feature type="region of interest" description="Disordered" evidence="1">
    <location>
        <begin position="341"/>
        <end position="371"/>
    </location>
</feature>
<feature type="region of interest" description="Disordered" evidence="1">
    <location>
        <begin position="194"/>
        <end position="218"/>
    </location>
</feature>
<feature type="compositionally biased region" description="Low complexity" evidence="1">
    <location>
        <begin position="15"/>
        <end position="31"/>
    </location>
</feature>